<dbReference type="Gene3D" id="3.40.50.300">
    <property type="entry name" value="P-loop containing nucleotide triphosphate hydrolases"/>
    <property type="match status" value="1"/>
</dbReference>
<dbReference type="AlphaFoldDB" id="A0A9D1YY42"/>
<reference evidence="1" key="2">
    <citation type="submission" date="2021-04" db="EMBL/GenBank/DDBJ databases">
        <authorList>
            <person name="Gilroy R."/>
        </authorList>
    </citation>
    <scope>NUCLEOTIDE SEQUENCE</scope>
    <source>
        <strain evidence="1">ChiGjej1B1-98</strain>
    </source>
</reference>
<comment type="caution">
    <text evidence="1">The sequence shown here is derived from an EMBL/GenBank/DDBJ whole genome shotgun (WGS) entry which is preliminary data.</text>
</comment>
<proteinExistence type="predicted"/>
<dbReference type="Proteomes" id="UP000824005">
    <property type="component" value="Unassembled WGS sequence"/>
</dbReference>
<accession>A0A9D1YY42</accession>
<reference evidence="1" key="1">
    <citation type="journal article" date="2021" name="PeerJ">
        <title>Extensive microbial diversity within the chicken gut microbiome revealed by metagenomics and culture.</title>
        <authorList>
            <person name="Gilroy R."/>
            <person name="Ravi A."/>
            <person name="Getino M."/>
            <person name="Pursley I."/>
            <person name="Horton D.L."/>
            <person name="Alikhan N.F."/>
            <person name="Baker D."/>
            <person name="Gharbi K."/>
            <person name="Hall N."/>
            <person name="Watson M."/>
            <person name="Adriaenssens E.M."/>
            <person name="Foster-Nyarko E."/>
            <person name="Jarju S."/>
            <person name="Secka A."/>
            <person name="Antonio M."/>
            <person name="Oren A."/>
            <person name="Chaudhuri R.R."/>
            <person name="La Ragione R."/>
            <person name="Hildebrand F."/>
            <person name="Pallen M.J."/>
        </authorList>
    </citation>
    <scope>NUCLEOTIDE SEQUENCE</scope>
    <source>
        <strain evidence="1">ChiGjej1B1-98</strain>
    </source>
</reference>
<evidence type="ECO:0000313" key="1">
    <source>
        <dbReference type="EMBL" id="HIY67408.1"/>
    </source>
</evidence>
<dbReference type="EMBL" id="DXDC01000431">
    <property type="protein sequence ID" value="HIY67408.1"/>
    <property type="molecule type" value="Genomic_DNA"/>
</dbReference>
<feature type="non-terminal residue" evidence="1">
    <location>
        <position position="1"/>
    </location>
</feature>
<name>A0A9D1YY42_9MICO</name>
<gene>
    <name evidence="1" type="ORF">H9830_14165</name>
</gene>
<sequence length="340" mass="36992">PEPGELGDESALSRLMELLPTLELSRTFRTGGHDLLGLINERFYDGAIESLPWAGTYLGHPSVAVEMVEDAWGLPKPGAAEIESPDAEIDKVLSLVAQHARSRPNESLMVVTGNERHEARLQQALVQQLGQNPSIADFISTETDEPFVIADLTHAMALSRDRVIFSVGYGRSKYSKNVDFGPLGREGGEQLLAIALTRARRALTVVTSFDAAQLDPDSVEHGAAQLREILLEIATPQLAIEPGESDPLMTDLADRLAAFGLEVTLNYRGLPLVVANGGVCAAVLSDHEASDDSLRHKLRVEPEMLRRLGWHTMRVHAFELFTDPEAVAARVAELVGVDAR</sequence>
<dbReference type="InterPro" id="IPR027417">
    <property type="entry name" value="P-loop_NTPase"/>
</dbReference>
<protein>
    <submittedName>
        <fullName evidence="1">AAA family ATPase</fullName>
    </submittedName>
</protein>
<organism evidence="1 2">
    <name type="scientific">Candidatus Agrococcus pullicola</name>
    <dbReference type="NCBI Taxonomy" id="2838429"/>
    <lineage>
        <taxon>Bacteria</taxon>
        <taxon>Bacillati</taxon>
        <taxon>Actinomycetota</taxon>
        <taxon>Actinomycetes</taxon>
        <taxon>Micrococcales</taxon>
        <taxon>Microbacteriaceae</taxon>
        <taxon>Agrococcus</taxon>
    </lineage>
</organism>
<evidence type="ECO:0000313" key="2">
    <source>
        <dbReference type="Proteomes" id="UP000824005"/>
    </source>
</evidence>